<evidence type="ECO:0000256" key="2">
    <source>
        <dbReference type="SAM" id="Phobius"/>
    </source>
</evidence>
<dbReference type="InterPro" id="IPR046347">
    <property type="entry name" value="bZIP_sf"/>
</dbReference>
<keyword evidence="2" id="KW-1133">Transmembrane helix</keyword>
<dbReference type="STRING" id="4113.M1DUF7"/>
<dbReference type="Gramene" id="PGSC0003DMT400094588">
    <property type="protein sequence ID" value="PGSC0003DMT400094588"/>
    <property type="gene ID" value="PGSC0003DMG400044159"/>
</dbReference>
<dbReference type="OrthoDB" id="295274at2759"/>
<feature type="domain" description="BZIP" evidence="3">
    <location>
        <begin position="173"/>
        <end position="237"/>
    </location>
</feature>
<dbReference type="KEGG" id="sot:107061206"/>
<reference evidence="5" key="1">
    <citation type="journal article" date="2011" name="Nature">
        <title>Genome sequence and analysis of the tuber crop potato.</title>
        <authorList>
            <consortium name="The Potato Genome Sequencing Consortium"/>
        </authorList>
    </citation>
    <scope>NUCLEOTIDE SEQUENCE [LARGE SCALE GENOMIC DNA]</scope>
    <source>
        <strain evidence="5">cv. DM1-3 516 R44</strain>
    </source>
</reference>
<feature type="compositionally biased region" description="Polar residues" evidence="1">
    <location>
        <begin position="61"/>
        <end position="80"/>
    </location>
</feature>
<dbReference type="GO" id="GO:0003700">
    <property type="term" value="F:DNA-binding transcription factor activity"/>
    <property type="evidence" value="ECO:0007669"/>
    <property type="project" value="InterPro"/>
</dbReference>
<sequence>MTTTYQENVEDFPVEFQNVNFKTDDIILDELFNDIFPNPTNDDAFQNPSCMPYCLRSESGLDSSQMNPHSFGQPESQLMVSSDDASRTSNSTLGYCLGEAPVSKNPVHFSLNLGKNSIKGGVVEHKLKLQSVNCNISNCSYLLKRKKSNEDSNDVSKHQKSTIFSLSDNVNNDEDEKGMARKIRNRESAHLSRQRKKHYVKELENKFRIFHSAIQHLNANLSYAMAENVTVMAQLGGTGVPAQVSPPPEIYPYPPPWMSYTPSYMMSRQGSQVPLVPIPKLKSQSLAPAPKISKNVEKKKSEVKTKKVASVSFLGVLFFMMLFGGLVPLLKLRYVGYSAKYSGKDHSSHCGRGGHGESNQKNTNKAANKFVHVGNGSDPLAASLYFPRNDKLVEIDGNLIIQYVSASEKAMAFHGSADKKNRETGLTVPGDLAPVIPGIHPRLYRSPVMGQIILGSKEKENVKSTMQEWYLEGLAGSKSLSRILVVVLIDSVKYVTYSCMLPFKGSAPLVNAPEDGVFM</sequence>
<evidence type="ECO:0000313" key="5">
    <source>
        <dbReference type="Proteomes" id="UP000011115"/>
    </source>
</evidence>
<dbReference type="SUPFAM" id="SSF57959">
    <property type="entry name" value="Leucine zipper domain"/>
    <property type="match status" value="1"/>
</dbReference>
<feature type="region of interest" description="Disordered" evidence="1">
    <location>
        <begin position="61"/>
        <end position="81"/>
    </location>
</feature>
<dbReference type="HOGENOM" id="CLU_525217_0_0_1"/>
<dbReference type="eggNOG" id="ENOG502QQUV">
    <property type="taxonomic scope" value="Eukaryota"/>
</dbReference>
<name>M1DUF7_SOLTU</name>
<dbReference type="InParanoid" id="M1DUF7"/>
<dbReference type="RefSeq" id="XP_015165531.1">
    <property type="nucleotide sequence ID" value="XM_015310045.1"/>
</dbReference>
<dbReference type="GeneID" id="107061206"/>
<reference evidence="4" key="2">
    <citation type="submission" date="2015-06" db="UniProtKB">
        <authorList>
            <consortium name="EnsemblPlants"/>
        </authorList>
    </citation>
    <scope>IDENTIFICATION</scope>
    <source>
        <strain evidence="4">DM1-3 516 R44</strain>
    </source>
</reference>
<evidence type="ECO:0000259" key="3">
    <source>
        <dbReference type="SMART" id="SM00338"/>
    </source>
</evidence>
<feature type="transmembrane region" description="Helical" evidence="2">
    <location>
        <begin position="308"/>
        <end position="330"/>
    </location>
</feature>
<evidence type="ECO:0000256" key="1">
    <source>
        <dbReference type="SAM" id="MobiDB-lite"/>
    </source>
</evidence>
<keyword evidence="5" id="KW-1185">Reference proteome</keyword>
<dbReference type="CDD" id="cd14704">
    <property type="entry name" value="bZIP_HY5-like"/>
    <property type="match status" value="1"/>
</dbReference>
<dbReference type="PaxDb" id="4113-PGSC0003DMT400094588"/>
<dbReference type="FunCoup" id="M1DUF7">
    <property type="interactions" value="2073"/>
</dbReference>
<dbReference type="Proteomes" id="UP000011115">
    <property type="component" value="Unassembled WGS sequence"/>
</dbReference>
<dbReference type="Gramene" id="RHC04H1G1883.2.1">
    <property type="protein sequence ID" value="RHC04H1G1883.2.1"/>
    <property type="gene ID" value="RHC04H1G1883.2"/>
</dbReference>
<organism evidence="4 5">
    <name type="scientific">Solanum tuberosum</name>
    <name type="common">Potato</name>
    <dbReference type="NCBI Taxonomy" id="4113"/>
    <lineage>
        <taxon>Eukaryota</taxon>
        <taxon>Viridiplantae</taxon>
        <taxon>Streptophyta</taxon>
        <taxon>Embryophyta</taxon>
        <taxon>Tracheophyta</taxon>
        <taxon>Spermatophyta</taxon>
        <taxon>Magnoliopsida</taxon>
        <taxon>eudicotyledons</taxon>
        <taxon>Gunneridae</taxon>
        <taxon>Pentapetalae</taxon>
        <taxon>asterids</taxon>
        <taxon>lamiids</taxon>
        <taxon>Solanales</taxon>
        <taxon>Solanaceae</taxon>
        <taxon>Solanoideae</taxon>
        <taxon>Solaneae</taxon>
        <taxon>Solanum</taxon>
    </lineage>
</organism>
<dbReference type="SMR" id="M1DUF7"/>
<dbReference type="Pfam" id="PF00170">
    <property type="entry name" value="bZIP_1"/>
    <property type="match status" value="1"/>
</dbReference>
<evidence type="ECO:0000313" key="4">
    <source>
        <dbReference type="EnsemblPlants" id="PGSC0003DMT400094588"/>
    </source>
</evidence>
<keyword evidence="2" id="KW-0812">Transmembrane</keyword>
<dbReference type="AlphaFoldDB" id="M1DUF7"/>
<dbReference type="SMART" id="SM00338">
    <property type="entry name" value="BRLZ"/>
    <property type="match status" value="1"/>
</dbReference>
<dbReference type="EnsemblPlants" id="PGSC0003DMT400094588">
    <property type="protein sequence ID" value="PGSC0003DMT400094588"/>
    <property type="gene ID" value="PGSC0003DMG400044159"/>
</dbReference>
<protein>
    <submittedName>
        <fullName evidence="4">BZIP transcription factor family protein</fullName>
    </submittedName>
</protein>
<dbReference type="PANTHER" id="PTHR37616:SF3">
    <property type="entry name" value="BZIP DOMAIN-CONTAINING PROTEIN"/>
    <property type="match status" value="1"/>
</dbReference>
<keyword evidence="2" id="KW-0472">Membrane</keyword>
<dbReference type="PANTHER" id="PTHR37616">
    <property type="entry name" value="BZIP TRANSCRIPTION FACTOR 60-LIKE"/>
    <property type="match status" value="1"/>
</dbReference>
<dbReference type="InterPro" id="IPR004827">
    <property type="entry name" value="bZIP"/>
</dbReference>
<accession>M1DUF7</accession>
<dbReference type="Gene3D" id="1.20.5.170">
    <property type="match status" value="1"/>
</dbReference>
<gene>
    <name evidence="4" type="primary">LOC107061206</name>
</gene>
<proteinExistence type="predicted"/>